<dbReference type="SUPFAM" id="SSF64518">
    <property type="entry name" value="Phase 1 flagellin"/>
    <property type="match status" value="1"/>
</dbReference>
<dbReference type="NCBIfam" id="TIGR02550">
    <property type="entry name" value="flagell_flgL"/>
    <property type="match status" value="1"/>
</dbReference>
<dbReference type="Proteomes" id="UP001607157">
    <property type="component" value="Unassembled WGS sequence"/>
</dbReference>
<name>A0ABW7I586_9RHOB</name>
<keyword evidence="7" id="KW-0969">Cilium</keyword>
<keyword evidence="4" id="KW-0975">Bacterial flagellum</keyword>
<dbReference type="PANTHER" id="PTHR42792:SF1">
    <property type="entry name" value="FLAGELLAR HOOK-ASSOCIATED PROTEIN 3"/>
    <property type="match status" value="1"/>
</dbReference>
<evidence type="ECO:0000256" key="1">
    <source>
        <dbReference type="ARBA" id="ARBA00004365"/>
    </source>
</evidence>
<sequence length="414" mass="42606">MTIGTSLFHALTTRGLSRAGDEIASLQGQISSGKNDPRPSADPVRALRLSAAQEQGEALSRFGTNLERAGARLDQADVVLDEGAAILRRLTDLAIRASSDTVTDNERGSIAAEAVQLRESLIGIANSRDDTGRALFGGYATQGDPFEEGPGGVVYRGDGGSPELQVSESIRMATGLSGQEVFGAAPDETGAGVFGAIDDFIANLGFRGDKPRASVSAADQLALAPALGRAPSDWQMTIEGPAGSARIAFTATAGALPGAVAAINAASAETGVSAALDPQTGTLVLSGAGGITVSDIAVAPAPEGPLMRATGPDGTQSDLVAPGQTRGAMIDMLRGATDHLIDARTRIGAMSASAELQSGVIDARKLMMDEATSQLQDLDLADALTRLKRALTERDAGQQAYVKITQKSLFDYMR</sequence>
<accession>A0ABW7I586</accession>
<feature type="domain" description="Flagellin N-terminal" evidence="5">
    <location>
        <begin position="12"/>
        <end position="141"/>
    </location>
</feature>
<dbReference type="Pfam" id="PF00700">
    <property type="entry name" value="Flagellin_C"/>
    <property type="match status" value="1"/>
</dbReference>
<evidence type="ECO:0000256" key="4">
    <source>
        <dbReference type="ARBA" id="ARBA00023143"/>
    </source>
</evidence>
<comment type="similarity">
    <text evidence="3">Belongs to the bacterial flagellin family.</text>
</comment>
<dbReference type="EMBL" id="JBIHMM010000001">
    <property type="protein sequence ID" value="MFH0253337.1"/>
    <property type="molecule type" value="Genomic_DNA"/>
</dbReference>
<keyword evidence="8" id="KW-1185">Reference proteome</keyword>
<dbReference type="PANTHER" id="PTHR42792">
    <property type="entry name" value="FLAGELLIN"/>
    <property type="match status" value="1"/>
</dbReference>
<evidence type="ECO:0000256" key="2">
    <source>
        <dbReference type="ARBA" id="ARBA00004613"/>
    </source>
</evidence>
<dbReference type="Gene3D" id="1.20.1330.10">
    <property type="entry name" value="f41 fragment of flagellin, N-terminal domain"/>
    <property type="match status" value="2"/>
</dbReference>
<protein>
    <submittedName>
        <fullName evidence="7">Flagellar hook-associated protein FlgL</fullName>
    </submittedName>
</protein>
<dbReference type="InterPro" id="IPR046358">
    <property type="entry name" value="Flagellin_C"/>
</dbReference>
<organism evidence="7 8">
    <name type="scientific">Roseovarius aquimarinus</name>
    <dbReference type="NCBI Taxonomy" id="1229156"/>
    <lineage>
        <taxon>Bacteria</taxon>
        <taxon>Pseudomonadati</taxon>
        <taxon>Pseudomonadota</taxon>
        <taxon>Alphaproteobacteria</taxon>
        <taxon>Rhodobacterales</taxon>
        <taxon>Roseobacteraceae</taxon>
        <taxon>Roseovarius</taxon>
    </lineage>
</organism>
<keyword evidence="7" id="KW-0966">Cell projection</keyword>
<dbReference type="Pfam" id="PF07196">
    <property type="entry name" value="Flagellin_IN"/>
    <property type="match status" value="1"/>
</dbReference>
<proteinExistence type="inferred from homology"/>
<evidence type="ECO:0000259" key="5">
    <source>
        <dbReference type="Pfam" id="PF00669"/>
    </source>
</evidence>
<dbReference type="Pfam" id="PF00669">
    <property type="entry name" value="Flagellin_N"/>
    <property type="match status" value="1"/>
</dbReference>
<evidence type="ECO:0000313" key="7">
    <source>
        <dbReference type="EMBL" id="MFH0253337.1"/>
    </source>
</evidence>
<dbReference type="InterPro" id="IPR001029">
    <property type="entry name" value="Flagellin_N"/>
</dbReference>
<evidence type="ECO:0000259" key="6">
    <source>
        <dbReference type="Pfam" id="PF00700"/>
    </source>
</evidence>
<comment type="caution">
    <text evidence="7">The sequence shown here is derived from an EMBL/GenBank/DDBJ whole genome shotgun (WGS) entry which is preliminary data.</text>
</comment>
<dbReference type="InterPro" id="IPR010810">
    <property type="entry name" value="Flagellin_hook_IN_motif"/>
</dbReference>
<dbReference type="InterPro" id="IPR013384">
    <property type="entry name" value="Flagell_FlgL"/>
</dbReference>
<evidence type="ECO:0000313" key="8">
    <source>
        <dbReference type="Proteomes" id="UP001607157"/>
    </source>
</evidence>
<comment type="subcellular location">
    <subcellularLocation>
        <location evidence="1">Bacterial flagellum</location>
    </subcellularLocation>
    <subcellularLocation>
        <location evidence="2">Secreted</location>
    </subcellularLocation>
</comment>
<reference evidence="7 8" key="1">
    <citation type="submission" date="2024-10" db="EMBL/GenBank/DDBJ databases">
        <authorList>
            <person name="Yang X.-N."/>
        </authorList>
    </citation>
    <scope>NUCLEOTIDE SEQUENCE [LARGE SCALE GENOMIC DNA]</scope>
    <source>
        <strain evidence="7 8">CAU 1059</strain>
    </source>
</reference>
<dbReference type="RefSeq" id="WP_377167867.1">
    <property type="nucleotide sequence ID" value="NZ_JBHTJC010000001.1"/>
</dbReference>
<keyword evidence="7" id="KW-0282">Flagellum</keyword>
<gene>
    <name evidence="7" type="primary">flgL</name>
    <name evidence="7" type="ORF">ACGRVM_05510</name>
</gene>
<dbReference type="InterPro" id="IPR001492">
    <property type="entry name" value="Flagellin"/>
</dbReference>
<feature type="domain" description="Flagellin C-terminal" evidence="6">
    <location>
        <begin position="331"/>
        <end position="412"/>
    </location>
</feature>
<evidence type="ECO:0000256" key="3">
    <source>
        <dbReference type="ARBA" id="ARBA00005709"/>
    </source>
</evidence>